<gene>
    <name evidence="1" type="ORF">HPBE_LOCUS23154</name>
</gene>
<evidence type="ECO:0000313" key="1">
    <source>
        <dbReference type="EMBL" id="VDP36939.1"/>
    </source>
</evidence>
<dbReference type="AlphaFoldDB" id="A0A183GKD5"/>
<dbReference type="EMBL" id="UZAH01034733">
    <property type="protein sequence ID" value="VDP36939.1"/>
    <property type="molecule type" value="Genomic_DNA"/>
</dbReference>
<evidence type="ECO:0000313" key="3">
    <source>
        <dbReference type="WBParaSite" id="HPBE_0002315501-mRNA-1"/>
    </source>
</evidence>
<organism evidence="2 3">
    <name type="scientific">Heligmosomoides polygyrus</name>
    <name type="common">Parasitic roundworm</name>
    <dbReference type="NCBI Taxonomy" id="6339"/>
    <lineage>
        <taxon>Eukaryota</taxon>
        <taxon>Metazoa</taxon>
        <taxon>Ecdysozoa</taxon>
        <taxon>Nematoda</taxon>
        <taxon>Chromadorea</taxon>
        <taxon>Rhabditida</taxon>
        <taxon>Rhabditina</taxon>
        <taxon>Rhabditomorpha</taxon>
        <taxon>Strongyloidea</taxon>
        <taxon>Heligmosomidae</taxon>
        <taxon>Heligmosomoides</taxon>
    </lineage>
</organism>
<dbReference type="WBParaSite" id="HPBE_0002315501-mRNA-1">
    <property type="protein sequence ID" value="HPBE_0002315501-mRNA-1"/>
    <property type="gene ID" value="HPBE_0002315501"/>
</dbReference>
<evidence type="ECO:0000313" key="2">
    <source>
        <dbReference type="Proteomes" id="UP000050761"/>
    </source>
</evidence>
<reference evidence="3" key="2">
    <citation type="submission" date="2019-09" db="UniProtKB">
        <authorList>
            <consortium name="WormBaseParasite"/>
        </authorList>
    </citation>
    <scope>IDENTIFICATION</scope>
</reference>
<sequence>MVGLEGGGGGCGQFVPHRPLFDVLLLTEFMQVRVHTDTDDLLSTFPDKNDLSSLRVRREYVQSNENGS</sequence>
<proteinExistence type="predicted"/>
<accession>A0A3P8GQK5</accession>
<protein>
    <submittedName>
        <fullName evidence="1 3">Uncharacterized protein</fullName>
    </submittedName>
</protein>
<keyword evidence="2" id="KW-1185">Reference proteome</keyword>
<name>A0A183GKD5_HELPZ</name>
<accession>A0A183GKD5</accession>
<dbReference type="Proteomes" id="UP000050761">
    <property type="component" value="Unassembled WGS sequence"/>
</dbReference>
<reference evidence="1 2" key="1">
    <citation type="submission" date="2018-11" db="EMBL/GenBank/DDBJ databases">
        <authorList>
            <consortium name="Pathogen Informatics"/>
        </authorList>
    </citation>
    <scope>NUCLEOTIDE SEQUENCE [LARGE SCALE GENOMIC DNA]</scope>
</reference>